<sequence>MAESMGDPVKESDGGGGEATNEGEGECKEKGEQATCKLKLDRRSQEERKKEGNSKSRRREKRLRERMNAERPKDVVNEEREAKPGGAEGPQGFIPSKEEDLQEPKYPEKKEWPRGRDKHLDRRYDDHGGYYDGDHSRHRKDEDERDHYGRHGDHHEGYRHDERLRYDERSRYDGGDRHREYGQYERHRQGKYGEGHRRGGGGKGPRRHEPKLRPKPTLPPGVTSFRLEELDLFDSPASSSLAHCVSEDMHMGKGIAVAFKKKFKRVDQLLEQGVKTGGVAVLEDNKRYIYYLVTKKKYFHRPTNDTLKSSLSVMREHIVANGVKELHMPLIGCGLDELDWYTDVAYMIDEIFKDIKDLKITVCYLGE</sequence>
<feature type="domain" description="Macro" evidence="2">
    <location>
        <begin position="212"/>
        <end position="367"/>
    </location>
</feature>
<dbReference type="InterPro" id="IPR002589">
    <property type="entry name" value="Macro_dom"/>
</dbReference>
<accession>A0A1X7UWM0</accession>
<name>A0A1X7UWM0_AMPQE</name>
<dbReference type="InterPro" id="IPR043472">
    <property type="entry name" value="Macro_dom-like"/>
</dbReference>
<organism evidence="3">
    <name type="scientific">Amphimedon queenslandica</name>
    <name type="common">Sponge</name>
    <dbReference type="NCBI Taxonomy" id="400682"/>
    <lineage>
        <taxon>Eukaryota</taxon>
        <taxon>Metazoa</taxon>
        <taxon>Porifera</taxon>
        <taxon>Demospongiae</taxon>
        <taxon>Heteroscleromorpha</taxon>
        <taxon>Haplosclerida</taxon>
        <taxon>Niphatidae</taxon>
        <taxon>Amphimedon</taxon>
    </lineage>
</organism>
<dbReference type="AlphaFoldDB" id="A0A1X7UWM0"/>
<dbReference type="PANTHER" id="PTHR12521">
    <property type="entry name" value="PROTEIN C6ORF130"/>
    <property type="match status" value="1"/>
</dbReference>
<dbReference type="PROSITE" id="PS51154">
    <property type="entry name" value="MACRO"/>
    <property type="match status" value="1"/>
</dbReference>
<dbReference type="PANTHER" id="PTHR12521:SF0">
    <property type="entry name" value="ADP-RIBOSE GLYCOHYDROLASE OARD1"/>
    <property type="match status" value="1"/>
</dbReference>
<feature type="region of interest" description="Disordered" evidence="1">
    <location>
        <begin position="1"/>
        <end position="221"/>
    </location>
</feature>
<reference evidence="3" key="1">
    <citation type="submission" date="2017-05" db="UniProtKB">
        <authorList>
            <consortium name="EnsemblMetazoa"/>
        </authorList>
    </citation>
    <scope>IDENTIFICATION</scope>
</reference>
<dbReference type="CDD" id="cd02901">
    <property type="entry name" value="Macro_Poa1p-like"/>
    <property type="match status" value="1"/>
</dbReference>
<dbReference type="EnsemblMetazoa" id="Aqu2.1.31924_001">
    <property type="protein sequence ID" value="Aqu2.1.31924_001"/>
    <property type="gene ID" value="Aqu2.1.31924"/>
</dbReference>
<feature type="compositionally biased region" description="Basic and acidic residues" evidence="1">
    <location>
        <begin position="96"/>
        <end position="197"/>
    </location>
</feature>
<feature type="compositionally biased region" description="Basic and acidic residues" evidence="1">
    <location>
        <begin position="62"/>
        <end position="83"/>
    </location>
</feature>
<dbReference type="InParanoid" id="A0A1X7UWM0"/>
<dbReference type="GO" id="GO:0140291">
    <property type="term" value="P:peptidyl-glutamate ADP-deribosylation"/>
    <property type="evidence" value="ECO:0007669"/>
    <property type="project" value="TreeGrafter"/>
</dbReference>
<evidence type="ECO:0000313" key="3">
    <source>
        <dbReference type="EnsemblMetazoa" id="Aqu2.1.31924_001"/>
    </source>
</evidence>
<proteinExistence type="predicted"/>
<dbReference type="OrthoDB" id="2155246at2759"/>
<protein>
    <recommendedName>
        <fullName evidence="2">Macro domain-containing protein</fullName>
    </recommendedName>
</protein>
<dbReference type="SUPFAM" id="SSF52949">
    <property type="entry name" value="Macro domain-like"/>
    <property type="match status" value="1"/>
</dbReference>
<dbReference type="eggNOG" id="ENOG502RXG1">
    <property type="taxonomic scope" value="Eukaryota"/>
</dbReference>
<dbReference type="Gene3D" id="3.40.220.10">
    <property type="entry name" value="Leucine Aminopeptidase, subunit E, domain 1"/>
    <property type="match status" value="1"/>
</dbReference>
<evidence type="ECO:0000259" key="2">
    <source>
        <dbReference type="PROSITE" id="PS51154"/>
    </source>
</evidence>
<evidence type="ECO:0000256" key="1">
    <source>
        <dbReference type="SAM" id="MobiDB-lite"/>
    </source>
</evidence>
<feature type="compositionally biased region" description="Basic and acidic residues" evidence="1">
    <location>
        <begin position="25"/>
        <end position="54"/>
    </location>
</feature>
<dbReference type="InterPro" id="IPR050892">
    <property type="entry name" value="ADP-ribose_metab_enzymes"/>
</dbReference>
<feature type="compositionally biased region" description="Basic residues" evidence="1">
    <location>
        <begin position="198"/>
        <end position="214"/>
    </location>
</feature>